<dbReference type="EMBL" id="CP023004">
    <property type="protein sequence ID" value="AWI09312.1"/>
    <property type="molecule type" value="Genomic_DNA"/>
</dbReference>
<evidence type="ECO:0000256" key="1">
    <source>
        <dbReference type="ARBA" id="ARBA00004442"/>
    </source>
</evidence>
<accession>A0A2U8E458</accession>
<keyword evidence="9" id="KW-0732">Signal</keyword>
<organism evidence="10 11">
    <name type="scientific">Ereboglobus luteus</name>
    <dbReference type="NCBI Taxonomy" id="1796921"/>
    <lineage>
        <taxon>Bacteria</taxon>
        <taxon>Pseudomonadati</taxon>
        <taxon>Verrucomicrobiota</taxon>
        <taxon>Opitutia</taxon>
        <taxon>Opitutales</taxon>
        <taxon>Opitutaceae</taxon>
        <taxon>Ereboglobus</taxon>
    </lineage>
</organism>
<dbReference type="AlphaFoldDB" id="A0A2U8E458"/>
<comment type="similarity">
    <text evidence="2">Belongs to the outer membrane factor (OMF) (TC 1.B.17) family.</text>
</comment>
<dbReference type="PANTHER" id="PTHR30026:SF5">
    <property type="entry name" value="ABC-TYPE EFFLUX SYSTEM SECRETIN COMPONENT"/>
    <property type="match status" value="1"/>
</dbReference>
<comment type="subcellular location">
    <subcellularLocation>
        <location evidence="1">Cell outer membrane</location>
    </subcellularLocation>
</comment>
<evidence type="ECO:0000256" key="6">
    <source>
        <dbReference type="ARBA" id="ARBA00023136"/>
    </source>
</evidence>
<evidence type="ECO:0008006" key="12">
    <source>
        <dbReference type="Google" id="ProtNLM"/>
    </source>
</evidence>
<evidence type="ECO:0000256" key="3">
    <source>
        <dbReference type="ARBA" id="ARBA00022448"/>
    </source>
</evidence>
<dbReference type="SUPFAM" id="SSF56954">
    <property type="entry name" value="Outer membrane efflux proteins (OEP)"/>
    <property type="match status" value="1"/>
</dbReference>
<reference evidence="10 11" key="1">
    <citation type="journal article" date="2018" name="Syst. Appl. Microbiol.">
        <title>Ereboglobus luteus gen. nov. sp. nov. from cockroach guts, and new insights into the oxygen relationship of the genera Opitutus and Didymococcus (Verrucomicrobia: Opitutaceae).</title>
        <authorList>
            <person name="Tegtmeier D."/>
            <person name="Belitz A."/>
            <person name="Radek R."/>
            <person name="Heimerl T."/>
            <person name="Brune A."/>
        </authorList>
    </citation>
    <scope>NUCLEOTIDE SEQUENCE [LARGE SCALE GENOMIC DNA]</scope>
    <source>
        <strain evidence="10 11">Ho45</strain>
    </source>
</reference>
<keyword evidence="4" id="KW-1134">Transmembrane beta strand</keyword>
<keyword evidence="11" id="KW-1185">Reference proteome</keyword>
<dbReference type="InterPro" id="IPR051906">
    <property type="entry name" value="TolC-like"/>
</dbReference>
<gene>
    <name evidence="10" type="ORF">CKA38_08710</name>
</gene>
<keyword evidence="7" id="KW-0998">Cell outer membrane</keyword>
<evidence type="ECO:0000256" key="4">
    <source>
        <dbReference type="ARBA" id="ARBA00022452"/>
    </source>
</evidence>
<dbReference type="GO" id="GO:1990281">
    <property type="term" value="C:efflux pump complex"/>
    <property type="evidence" value="ECO:0007669"/>
    <property type="project" value="TreeGrafter"/>
</dbReference>
<evidence type="ECO:0000256" key="9">
    <source>
        <dbReference type="SAM" id="SignalP"/>
    </source>
</evidence>
<dbReference type="Proteomes" id="UP000244896">
    <property type="component" value="Chromosome"/>
</dbReference>
<protein>
    <recommendedName>
        <fullName evidence="12">Transporter</fullName>
    </recommendedName>
</protein>
<evidence type="ECO:0000313" key="10">
    <source>
        <dbReference type="EMBL" id="AWI09312.1"/>
    </source>
</evidence>
<dbReference type="GO" id="GO:0015562">
    <property type="term" value="F:efflux transmembrane transporter activity"/>
    <property type="evidence" value="ECO:0007669"/>
    <property type="project" value="InterPro"/>
</dbReference>
<evidence type="ECO:0000256" key="2">
    <source>
        <dbReference type="ARBA" id="ARBA00007613"/>
    </source>
</evidence>
<feature type="coiled-coil region" evidence="8">
    <location>
        <begin position="380"/>
        <end position="407"/>
    </location>
</feature>
<dbReference type="InterPro" id="IPR003423">
    <property type="entry name" value="OMP_efflux"/>
</dbReference>
<dbReference type="PANTHER" id="PTHR30026">
    <property type="entry name" value="OUTER MEMBRANE PROTEIN TOLC"/>
    <property type="match status" value="1"/>
</dbReference>
<keyword evidence="6" id="KW-0472">Membrane</keyword>
<sequence length="468" mass="51241">MKLARRHFQFRCFFCAMAIVCIAASAVARPAAAPLTFDEARAQLITNAPSLKAAQARFAGKKDTTDSLKGLNYPELGLELRYFRYEHTINNKQADIDSLSVNGNPVPLSALGLGSYEARLSQTALQPLATASWVLYSGGEITAAKRAASAAAEQAGAQLEAVREALDLELVRAYFGQQLASRVLVLRKELLDGMREHLDNAIKLEKGGLVTKAQRLQAQVACDAAQRGYDAAEHSVKNARIGLSAILHTNEPVEPTTRLFVIRQPIASLATFVVGARERNPQVRAIESLKRAAEQGVKAERARWMPKVLAFGSYNFDKDSETLVDTDWMAGIGVRWSVFDKIDRRKSYSAAKQTVAEAAESAEHARMLADAGARQAYDGLASALRQFELLESNLESARENLRVQEVSFKEGQGISTDVTNARIALTNVLVERAVAAYQFDLELAKLLHASGQMDQFSAYMRQADVIIP</sequence>
<proteinExistence type="inferred from homology"/>
<keyword evidence="5" id="KW-0812">Transmembrane</keyword>
<evidence type="ECO:0000256" key="7">
    <source>
        <dbReference type="ARBA" id="ARBA00023237"/>
    </source>
</evidence>
<feature type="signal peptide" evidence="9">
    <location>
        <begin position="1"/>
        <end position="33"/>
    </location>
</feature>
<dbReference type="GO" id="GO:0015288">
    <property type="term" value="F:porin activity"/>
    <property type="evidence" value="ECO:0007669"/>
    <property type="project" value="TreeGrafter"/>
</dbReference>
<evidence type="ECO:0000313" key="11">
    <source>
        <dbReference type="Proteomes" id="UP000244896"/>
    </source>
</evidence>
<evidence type="ECO:0000256" key="8">
    <source>
        <dbReference type="SAM" id="Coils"/>
    </source>
</evidence>
<keyword evidence="8" id="KW-0175">Coiled coil</keyword>
<dbReference type="GO" id="GO:0009279">
    <property type="term" value="C:cell outer membrane"/>
    <property type="evidence" value="ECO:0007669"/>
    <property type="project" value="UniProtKB-SubCell"/>
</dbReference>
<dbReference type="Pfam" id="PF02321">
    <property type="entry name" value="OEP"/>
    <property type="match status" value="2"/>
</dbReference>
<feature type="chain" id="PRO_5016079887" description="Transporter" evidence="9">
    <location>
        <begin position="34"/>
        <end position="468"/>
    </location>
</feature>
<dbReference type="KEGG" id="elut:CKA38_08710"/>
<keyword evidence="3" id="KW-0813">Transport</keyword>
<name>A0A2U8E458_9BACT</name>
<dbReference type="Gene3D" id="1.20.1600.10">
    <property type="entry name" value="Outer membrane efflux proteins (OEP)"/>
    <property type="match status" value="1"/>
</dbReference>
<evidence type="ECO:0000256" key="5">
    <source>
        <dbReference type="ARBA" id="ARBA00022692"/>
    </source>
</evidence>
<dbReference type="OrthoDB" id="187483at2"/>